<dbReference type="AlphaFoldDB" id="A0A6G7YP20"/>
<evidence type="ECO:0000256" key="4">
    <source>
        <dbReference type="ARBA" id="ARBA00022692"/>
    </source>
</evidence>
<evidence type="ECO:0000313" key="9">
    <source>
        <dbReference type="Proteomes" id="UP000503222"/>
    </source>
</evidence>
<comment type="similarity">
    <text evidence="2">Belongs to the UPF0410 family.</text>
</comment>
<evidence type="ECO:0000313" key="8">
    <source>
        <dbReference type="EMBL" id="QIK78477.1"/>
    </source>
</evidence>
<feature type="transmembrane region" description="Helical" evidence="7">
    <location>
        <begin position="60"/>
        <end position="80"/>
    </location>
</feature>
<organism evidence="8 9">
    <name type="scientific">Sphingomonas piscis</name>
    <dbReference type="NCBI Taxonomy" id="2714943"/>
    <lineage>
        <taxon>Bacteria</taxon>
        <taxon>Pseudomonadati</taxon>
        <taxon>Pseudomonadota</taxon>
        <taxon>Alphaproteobacteria</taxon>
        <taxon>Sphingomonadales</taxon>
        <taxon>Sphingomonadaceae</taxon>
        <taxon>Sphingomonas</taxon>
    </lineage>
</organism>
<comment type="subcellular location">
    <subcellularLocation>
        <location evidence="1">Cell membrane</location>
        <topology evidence="1">Multi-pass membrane protein</topology>
    </subcellularLocation>
</comment>
<dbReference type="GO" id="GO:0005886">
    <property type="term" value="C:plasma membrane"/>
    <property type="evidence" value="ECO:0007669"/>
    <property type="project" value="UniProtKB-SubCell"/>
</dbReference>
<protein>
    <submittedName>
        <fullName evidence="8">GlsB/YeaQ/YmgE family stress response membrane protein</fullName>
    </submittedName>
</protein>
<evidence type="ECO:0000256" key="2">
    <source>
        <dbReference type="ARBA" id="ARBA00011006"/>
    </source>
</evidence>
<proteinExistence type="inferred from homology"/>
<feature type="transmembrane region" description="Helical" evidence="7">
    <location>
        <begin position="6"/>
        <end position="25"/>
    </location>
</feature>
<dbReference type="PANTHER" id="PTHR33884">
    <property type="entry name" value="UPF0410 PROTEIN YMGE"/>
    <property type="match status" value="1"/>
</dbReference>
<keyword evidence="5 7" id="KW-1133">Transmembrane helix</keyword>
<feature type="transmembrane region" description="Helical" evidence="7">
    <location>
        <begin position="32"/>
        <end position="54"/>
    </location>
</feature>
<evidence type="ECO:0000256" key="7">
    <source>
        <dbReference type="SAM" id="Phobius"/>
    </source>
</evidence>
<dbReference type="RefSeq" id="WP_166410870.1">
    <property type="nucleotide sequence ID" value="NZ_CP049869.1"/>
</dbReference>
<evidence type="ECO:0000256" key="1">
    <source>
        <dbReference type="ARBA" id="ARBA00004651"/>
    </source>
</evidence>
<dbReference type="KEGG" id="spii:G7077_05735"/>
<dbReference type="EMBL" id="CP049869">
    <property type="protein sequence ID" value="QIK78477.1"/>
    <property type="molecule type" value="Genomic_DNA"/>
</dbReference>
<evidence type="ECO:0000256" key="5">
    <source>
        <dbReference type="ARBA" id="ARBA00022989"/>
    </source>
</evidence>
<dbReference type="Pfam" id="PF04226">
    <property type="entry name" value="Transgly_assoc"/>
    <property type="match status" value="1"/>
</dbReference>
<keyword evidence="6 7" id="KW-0472">Membrane</keyword>
<keyword evidence="4 7" id="KW-0812">Transmembrane</keyword>
<dbReference type="PANTHER" id="PTHR33884:SF7">
    <property type="entry name" value="BSL8023 PROTEIN"/>
    <property type="match status" value="1"/>
</dbReference>
<dbReference type="InterPro" id="IPR007341">
    <property type="entry name" value="Transgly_assoc"/>
</dbReference>
<keyword evidence="9" id="KW-1185">Reference proteome</keyword>
<sequence length="86" mass="8966">MLEDHGWLAWIIIGGVAGAIAKFIMPGKDPGGCIITVILGIAGALLMGFLGTALGFDGDGAGFVLAIVGALIILFIYRLVARRRRI</sequence>
<name>A0A6G7YP20_9SPHN</name>
<keyword evidence="3" id="KW-1003">Cell membrane</keyword>
<accession>A0A6G7YP20</accession>
<gene>
    <name evidence="8" type="ORF">G7077_05735</name>
</gene>
<dbReference type="Proteomes" id="UP000503222">
    <property type="component" value="Chromosome"/>
</dbReference>
<evidence type="ECO:0000256" key="6">
    <source>
        <dbReference type="ARBA" id="ARBA00023136"/>
    </source>
</evidence>
<evidence type="ECO:0000256" key="3">
    <source>
        <dbReference type="ARBA" id="ARBA00022475"/>
    </source>
</evidence>
<reference evidence="8 9" key="1">
    <citation type="submission" date="2020-03" db="EMBL/GenBank/DDBJ databases">
        <title>Sphingomonas sp. nov., isolated from fish.</title>
        <authorList>
            <person name="Hyun D.-W."/>
            <person name="Bae J.-W."/>
        </authorList>
    </citation>
    <scope>NUCLEOTIDE SEQUENCE [LARGE SCALE GENOMIC DNA]</scope>
    <source>
        <strain evidence="8 9">HDW15B</strain>
    </source>
</reference>